<feature type="non-terminal residue" evidence="11">
    <location>
        <position position="1"/>
    </location>
</feature>
<proteinExistence type="predicted"/>
<dbReference type="PANTHER" id="PTHR43096">
    <property type="entry name" value="DNAJ HOMOLOG 1, MITOCHONDRIAL-RELATED"/>
    <property type="match status" value="1"/>
</dbReference>
<dbReference type="InterPro" id="IPR036869">
    <property type="entry name" value="J_dom_sf"/>
</dbReference>
<dbReference type="PRINTS" id="PR00625">
    <property type="entry name" value="JDOMAIN"/>
</dbReference>
<dbReference type="Pfam" id="PF00684">
    <property type="entry name" value="DnaJ_CXXCXGXG"/>
    <property type="match status" value="1"/>
</dbReference>
<keyword evidence="6" id="KW-0862">Zinc</keyword>
<dbReference type="InterPro" id="IPR001623">
    <property type="entry name" value="DnaJ_domain"/>
</dbReference>
<dbReference type="SUPFAM" id="SSF49493">
    <property type="entry name" value="HSP40/DnaJ peptide-binding domain"/>
    <property type="match status" value="1"/>
</dbReference>
<dbReference type="InterPro" id="IPR008971">
    <property type="entry name" value="HSP40/DnaJ_pept-bd"/>
</dbReference>
<keyword evidence="7" id="KW-0346">Stress response</keyword>
<evidence type="ECO:0008006" key="12">
    <source>
        <dbReference type="Google" id="ProtNLM"/>
    </source>
</evidence>
<dbReference type="Gene3D" id="1.10.287.110">
    <property type="entry name" value="DnaJ domain"/>
    <property type="match status" value="1"/>
</dbReference>
<keyword evidence="4" id="KW-0677">Repeat</keyword>
<keyword evidence="8" id="KW-0143">Chaperone</keyword>
<evidence type="ECO:0000256" key="8">
    <source>
        <dbReference type="ARBA" id="ARBA00023186"/>
    </source>
</evidence>
<dbReference type="CDD" id="cd06257">
    <property type="entry name" value="DnaJ"/>
    <property type="match status" value="1"/>
</dbReference>
<comment type="caution">
    <text evidence="11">The sequence shown here is derived from an EMBL/GenBank/DDBJ whole genome shotgun (WGS) entry which is preliminary data.</text>
</comment>
<accession>X1HCA5</accession>
<dbReference type="AlphaFoldDB" id="X1HCA5"/>
<dbReference type="Gene3D" id="2.10.230.10">
    <property type="entry name" value="Heat shock protein DnaJ, cysteine-rich domain"/>
    <property type="match status" value="1"/>
</dbReference>
<name>X1HCA5_9ZZZZ</name>
<dbReference type="PANTHER" id="PTHR43096:SF48">
    <property type="entry name" value="CHAPERONE PROTEIN DNAJ"/>
    <property type="match status" value="1"/>
</dbReference>
<evidence type="ECO:0000256" key="7">
    <source>
        <dbReference type="ARBA" id="ARBA00023016"/>
    </source>
</evidence>
<dbReference type="GO" id="GO:0006260">
    <property type="term" value="P:DNA replication"/>
    <property type="evidence" value="ECO:0007669"/>
    <property type="project" value="UniProtKB-KW"/>
</dbReference>
<evidence type="ECO:0000313" key="11">
    <source>
        <dbReference type="EMBL" id="GAH54710.1"/>
    </source>
</evidence>
<dbReference type="GO" id="GO:0031072">
    <property type="term" value="F:heat shock protein binding"/>
    <property type="evidence" value="ECO:0007669"/>
    <property type="project" value="InterPro"/>
</dbReference>
<dbReference type="Gene3D" id="2.60.260.20">
    <property type="entry name" value="Urease metallochaperone UreE, N-terminal domain"/>
    <property type="match status" value="1"/>
</dbReference>
<keyword evidence="2" id="KW-0235">DNA replication</keyword>
<dbReference type="PROSITE" id="PS50076">
    <property type="entry name" value="DNAJ_2"/>
    <property type="match status" value="1"/>
</dbReference>
<evidence type="ECO:0000256" key="6">
    <source>
        <dbReference type="ARBA" id="ARBA00022833"/>
    </source>
</evidence>
<feature type="domain" description="CR-type" evidence="10">
    <location>
        <begin position="132"/>
        <end position="210"/>
    </location>
</feature>
<sequence length="220" mass="23888">PNASSEEIKKAYRRLAVKYHPDKNRDNSKEAEEKFKEVSEAYKILSDADRKQIYDQYGHAGLQADLGAGGGGFTGFDFDPRKIFDEVFGQGPSSGGGIFDNFFGGRTGVREGQPGSDLQYSLEITFKEAAFGTEKEVQVPRYETCSNCRGSGVKPGSSPQTCPSCGGTGSIAVSQGFFSMSRTCTQCHGRGTVIKDPCRECRGSGRVRRTRRVKVKIPAG</sequence>
<dbReference type="Pfam" id="PF00226">
    <property type="entry name" value="DnaJ"/>
    <property type="match status" value="1"/>
</dbReference>
<dbReference type="GO" id="GO:0005737">
    <property type="term" value="C:cytoplasm"/>
    <property type="evidence" value="ECO:0007669"/>
    <property type="project" value="TreeGrafter"/>
</dbReference>
<dbReference type="SUPFAM" id="SSF46565">
    <property type="entry name" value="Chaperone J-domain"/>
    <property type="match status" value="1"/>
</dbReference>
<dbReference type="EMBL" id="BARU01024907">
    <property type="protein sequence ID" value="GAH54710.1"/>
    <property type="molecule type" value="Genomic_DNA"/>
</dbReference>
<dbReference type="SMART" id="SM00271">
    <property type="entry name" value="DnaJ"/>
    <property type="match status" value="1"/>
</dbReference>
<dbReference type="PROSITE" id="PS51188">
    <property type="entry name" value="ZF_CR"/>
    <property type="match status" value="1"/>
</dbReference>
<gene>
    <name evidence="11" type="ORF">S03H2_40201</name>
</gene>
<evidence type="ECO:0000256" key="5">
    <source>
        <dbReference type="ARBA" id="ARBA00022771"/>
    </source>
</evidence>
<feature type="domain" description="J" evidence="9">
    <location>
        <begin position="1"/>
        <end position="58"/>
    </location>
</feature>
<reference evidence="11" key="1">
    <citation type="journal article" date="2014" name="Front. Microbiol.">
        <title>High frequency of phylogenetically diverse reductive dehalogenase-homologous genes in deep subseafloor sedimentary metagenomes.</title>
        <authorList>
            <person name="Kawai M."/>
            <person name="Futagami T."/>
            <person name="Toyoda A."/>
            <person name="Takaki Y."/>
            <person name="Nishi S."/>
            <person name="Hori S."/>
            <person name="Arai W."/>
            <person name="Tsubouchi T."/>
            <person name="Morono Y."/>
            <person name="Uchiyama I."/>
            <person name="Ito T."/>
            <person name="Fujiyama A."/>
            <person name="Inagaki F."/>
            <person name="Takami H."/>
        </authorList>
    </citation>
    <scope>NUCLEOTIDE SEQUENCE</scope>
    <source>
        <strain evidence="11">Expedition CK06-06</strain>
    </source>
</reference>
<evidence type="ECO:0000256" key="3">
    <source>
        <dbReference type="ARBA" id="ARBA00022723"/>
    </source>
</evidence>
<dbReference type="GO" id="GO:0051082">
    <property type="term" value="F:unfolded protein binding"/>
    <property type="evidence" value="ECO:0007669"/>
    <property type="project" value="InterPro"/>
</dbReference>
<keyword evidence="5" id="KW-0863">Zinc-finger</keyword>
<dbReference type="FunFam" id="2.10.230.10:FF:000002">
    <property type="entry name" value="Molecular chaperone DnaJ"/>
    <property type="match status" value="1"/>
</dbReference>
<dbReference type="CDD" id="cd10719">
    <property type="entry name" value="DnaJ_zf"/>
    <property type="match status" value="1"/>
</dbReference>
<dbReference type="SUPFAM" id="SSF57938">
    <property type="entry name" value="DnaJ/Hsp40 cysteine-rich domain"/>
    <property type="match status" value="1"/>
</dbReference>
<evidence type="ECO:0000256" key="4">
    <source>
        <dbReference type="ARBA" id="ARBA00022737"/>
    </source>
</evidence>
<evidence type="ECO:0000256" key="2">
    <source>
        <dbReference type="ARBA" id="ARBA00022705"/>
    </source>
</evidence>
<dbReference type="InterPro" id="IPR001305">
    <property type="entry name" value="HSP_DnaJ_Cys-rich_dom"/>
</dbReference>
<dbReference type="GO" id="GO:0008270">
    <property type="term" value="F:zinc ion binding"/>
    <property type="evidence" value="ECO:0007669"/>
    <property type="project" value="UniProtKB-KW"/>
</dbReference>
<protein>
    <recommendedName>
        <fullName evidence="12">J domain-containing protein</fullName>
    </recommendedName>
</protein>
<dbReference type="InterPro" id="IPR036410">
    <property type="entry name" value="HSP_DnaJ_Cys-rich_dom_sf"/>
</dbReference>
<evidence type="ECO:0000259" key="10">
    <source>
        <dbReference type="PROSITE" id="PS51188"/>
    </source>
</evidence>
<keyword evidence="3" id="KW-0479">Metal-binding</keyword>
<evidence type="ECO:0000256" key="1">
    <source>
        <dbReference type="ARBA" id="ARBA00022490"/>
    </source>
</evidence>
<dbReference type="GO" id="GO:0042026">
    <property type="term" value="P:protein refolding"/>
    <property type="evidence" value="ECO:0007669"/>
    <property type="project" value="TreeGrafter"/>
</dbReference>
<organism evidence="11">
    <name type="scientific">marine sediment metagenome</name>
    <dbReference type="NCBI Taxonomy" id="412755"/>
    <lineage>
        <taxon>unclassified sequences</taxon>
        <taxon>metagenomes</taxon>
        <taxon>ecological metagenomes</taxon>
    </lineage>
</organism>
<keyword evidence="1" id="KW-0963">Cytoplasm</keyword>
<evidence type="ECO:0000259" key="9">
    <source>
        <dbReference type="PROSITE" id="PS50076"/>
    </source>
</evidence>